<name>A0AB40CT21_DIOCR</name>
<dbReference type="InterPro" id="IPR013083">
    <property type="entry name" value="Znf_RING/FYVE/PHD"/>
</dbReference>
<dbReference type="SUPFAM" id="SSF57850">
    <property type="entry name" value="RING/U-box"/>
    <property type="match status" value="1"/>
</dbReference>
<dbReference type="RefSeq" id="XP_039143244.1">
    <property type="nucleotide sequence ID" value="XM_039287310.1"/>
</dbReference>
<protein>
    <recommendedName>
        <fullName evidence="3">RING-type E3 ubiquitin transferase</fullName>
        <ecNumber evidence="3">2.3.2.27</ecNumber>
    </recommendedName>
</protein>
<evidence type="ECO:0000256" key="1">
    <source>
        <dbReference type="ARBA" id="ARBA00000900"/>
    </source>
</evidence>
<evidence type="ECO:0000313" key="8">
    <source>
        <dbReference type="Proteomes" id="UP001515500"/>
    </source>
</evidence>
<comment type="catalytic activity">
    <reaction evidence="1">
        <text>S-ubiquitinyl-[E2 ubiquitin-conjugating enzyme]-L-cysteine + [acceptor protein]-L-lysine = [E2 ubiquitin-conjugating enzyme]-L-cysteine + N(6)-ubiquitinyl-[acceptor protein]-L-lysine.</text>
        <dbReference type="EC" id="2.3.2.27"/>
    </reaction>
</comment>
<dbReference type="InterPro" id="IPR003613">
    <property type="entry name" value="Ubox_domain"/>
</dbReference>
<evidence type="ECO:0000256" key="4">
    <source>
        <dbReference type="ARBA" id="ARBA00022679"/>
    </source>
</evidence>
<feature type="region of interest" description="Disordered" evidence="6">
    <location>
        <begin position="727"/>
        <end position="764"/>
    </location>
</feature>
<feature type="region of interest" description="Disordered" evidence="6">
    <location>
        <begin position="239"/>
        <end position="270"/>
    </location>
</feature>
<dbReference type="InterPro" id="IPR016024">
    <property type="entry name" value="ARM-type_fold"/>
</dbReference>
<evidence type="ECO:0000313" key="9">
    <source>
        <dbReference type="RefSeq" id="XP_039143241.1"/>
    </source>
</evidence>
<evidence type="ECO:0000256" key="2">
    <source>
        <dbReference type="ARBA" id="ARBA00004906"/>
    </source>
</evidence>
<evidence type="ECO:0000256" key="6">
    <source>
        <dbReference type="SAM" id="MobiDB-lite"/>
    </source>
</evidence>
<keyword evidence="8" id="KW-1185">Reference proteome</keyword>
<dbReference type="RefSeq" id="XP_039143242.1">
    <property type="nucleotide sequence ID" value="XM_039287308.1"/>
</dbReference>
<dbReference type="GeneID" id="120280456"/>
<dbReference type="SMART" id="SM00504">
    <property type="entry name" value="Ubox"/>
    <property type="match status" value="1"/>
</dbReference>
<dbReference type="RefSeq" id="XP_039143241.1">
    <property type="nucleotide sequence ID" value="XM_039287307.1"/>
</dbReference>
<dbReference type="InterPro" id="IPR011989">
    <property type="entry name" value="ARM-like"/>
</dbReference>
<evidence type="ECO:0000256" key="5">
    <source>
        <dbReference type="ARBA" id="ARBA00022786"/>
    </source>
</evidence>
<comment type="pathway">
    <text evidence="2">Protein modification; protein ubiquitination.</text>
</comment>
<dbReference type="PROSITE" id="PS51698">
    <property type="entry name" value="U_BOX"/>
    <property type="match status" value="1"/>
</dbReference>
<evidence type="ECO:0000259" key="7">
    <source>
        <dbReference type="PROSITE" id="PS51698"/>
    </source>
</evidence>
<dbReference type="AlphaFoldDB" id="A0AB40CT21"/>
<reference evidence="9 10" key="1">
    <citation type="submission" date="2025-04" db="UniProtKB">
        <authorList>
            <consortium name="RefSeq"/>
        </authorList>
    </citation>
    <scope>IDENTIFICATION</scope>
</reference>
<feature type="domain" description="U-box" evidence="7">
    <location>
        <begin position="268"/>
        <end position="342"/>
    </location>
</feature>
<dbReference type="PANTHER" id="PTHR23315">
    <property type="entry name" value="U BOX DOMAIN-CONTAINING"/>
    <property type="match status" value="1"/>
</dbReference>
<accession>A0AB40CT21</accession>
<organism evidence="8 10">
    <name type="scientific">Dioscorea cayennensis subsp. rotundata</name>
    <name type="common">White Guinea yam</name>
    <name type="synonym">Dioscorea rotundata</name>
    <dbReference type="NCBI Taxonomy" id="55577"/>
    <lineage>
        <taxon>Eukaryota</taxon>
        <taxon>Viridiplantae</taxon>
        <taxon>Streptophyta</taxon>
        <taxon>Embryophyta</taxon>
        <taxon>Tracheophyta</taxon>
        <taxon>Spermatophyta</taxon>
        <taxon>Magnoliopsida</taxon>
        <taxon>Liliopsida</taxon>
        <taxon>Dioscoreales</taxon>
        <taxon>Dioscoreaceae</taxon>
        <taxon>Dioscorea</taxon>
    </lineage>
</organism>
<dbReference type="Gene3D" id="1.25.10.10">
    <property type="entry name" value="Leucine-rich Repeat Variant"/>
    <property type="match status" value="1"/>
</dbReference>
<keyword evidence="5" id="KW-0833">Ubl conjugation pathway</keyword>
<evidence type="ECO:0000256" key="3">
    <source>
        <dbReference type="ARBA" id="ARBA00012483"/>
    </source>
</evidence>
<evidence type="ECO:0000313" key="10">
    <source>
        <dbReference type="RefSeq" id="XP_039143242.1"/>
    </source>
</evidence>
<proteinExistence type="predicted"/>
<dbReference type="InterPro" id="IPR045210">
    <property type="entry name" value="RING-Ubox_PUB"/>
</dbReference>
<dbReference type="Pfam" id="PF04564">
    <property type="entry name" value="U-box"/>
    <property type="match status" value="1"/>
</dbReference>
<sequence length="784" mass="87235">MGSDVAEVAQATGNSSSVVKAHASMCLELRKILDTINLVLPAIESAQPGCRSGIQELCSLNNAVEKAKLLLQHCAETSKLYLAITGEATLLRCERIRNVLIQSLIQIQNMVPELLAAELAEIINYLGDAKFFIDPLEEEAGKVMLELLQQTDATAETELKALQVAALNLKITSPKSVLIERRSLKKLLDKIRATEPKKEGVLLFFLYLLKKYGNKLSIDVVEQQESGIPQSEVSVCSTKPKHYAEKKEHRKELATDSNADRGPSSADTPPEEFICPISSKLMFDPVVIDSGQTYERVWIEKWFNEGNDTCPKTKKKLVNRSFVPNSCMKDLISNWCRKHGVDIKDPSLEANPTITIPQEPSHYDSITSLRNVSTLLLDGKPGYYMLQSDHSNVSFISSDSGCFSDSSRVKVADSFSNSYAHKFPWSKDYQNFGSFLNFDQDMYRKFFRKLSELPLESQENAVGDLTLLLDTEGETCLVMFHNGFPEALMSFMKHSYDLSDIQAQRAGAQILLAVLTKWSIEVPSLVEDTFHLLMMFLDSYIIKEALMIMRTLSCHPTYVPNIVALGILPSVICVLDCEDSEIRELAIKIICDLSSHNDAKPHLLSSRCISKLVPLMSEARFAGICIEILCNLSDTGEAALMIAETNGCIGSIVELLDIGDRKEQEHAVIILHSLCLHSFDYRLKVMNEGVIPALCEISLNGTPKGKELSMKLLLVLRELRDNDCFAHSDSHSSHSSESSESATDHSTKRITEISNKRQSTPKATSSFFKKKLGFFSKPKAVALS</sequence>
<dbReference type="GO" id="GO:0016567">
    <property type="term" value="P:protein ubiquitination"/>
    <property type="evidence" value="ECO:0007669"/>
    <property type="project" value="InterPro"/>
</dbReference>
<dbReference type="SUPFAM" id="SSF48371">
    <property type="entry name" value="ARM repeat"/>
    <property type="match status" value="1"/>
</dbReference>
<dbReference type="EC" id="2.3.2.27" evidence="3"/>
<feature type="compositionally biased region" description="Basic and acidic residues" evidence="6">
    <location>
        <begin position="242"/>
        <end position="254"/>
    </location>
</feature>
<gene>
    <name evidence="9 10 11" type="primary">LOC120280456</name>
</gene>
<dbReference type="Proteomes" id="UP001515500">
    <property type="component" value="Chromosome 17"/>
</dbReference>
<dbReference type="PANTHER" id="PTHR23315:SF240">
    <property type="entry name" value="U-BOX DOMAIN-CONTAINING PROTEIN 5"/>
    <property type="match status" value="1"/>
</dbReference>
<dbReference type="GO" id="GO:0061630">
    <property type="term" value="F:ubiquitin protein ligase activity"/>
    <property type="evidence" value="ECO:0007669"/>
    <property type="project" value="UniProtKB-EC"/>
</dbReference>
<evidence type="ECO:0000313" key="11">
    <source>
        <dbReference type="RefSeq" id="XP_039143244.1"/>
    </source>
</evidence>
<feature type="compositionally biased region" description="Basic and acidic residues" evidence="6">
    <location>
        <begin position="742"/>
        <end position="755"/>
    </location>
</feature>
<keyword evidence="4" id="KW-0808">Transferase</keyword>
<dbReference type="CDD" id="cd16664">
    <property type="entry name" value="RING-Ubox_PUB"/>
    <property type="match status" value="1"/>
</dbReference>
<dbReference type="Gene3D" id="3.30.40.10">
    <property type="entry name" value="Zinc/RING finger domain, C3HC4 (zinc finger)"/>
    <property type="match status" value="1"/>
</dbReference>